<dbReference type="AlphaFoldDB" id="A0A433A2D3"/>
<organism evidence="2 3">
    <name type="scientific">Jimgerdemannia flammicorona</name>
    <dbReference type="NCBI Taxonomy" id="994334"/>
    <lineage>
        <taxon>Eukaryota</taxon>
        <taxon>Fungi</taxon>
        <taxon>Fungi incertae sedis</taxon>
        <taxon>Mucoromycota</taxon>
        <taxon>Mucoromycotina</taxon>
        <taxon>Endogonomycetes</taxon>
        <taxon>Endogonales</taxon>
        <taxon>Endogonaceae</taxon>
        <taxon>Jimgerdemannia</taxon>
    </lineage>
</organism>
<dbReference type="EMBL" id="RBNI01019455">
    <property type="protein sequence ID" value="RUO96847.1"/>
    <property type="molecule type" value="Genomic_DNA"/>
</dbReference>
<gene>
    <name evidence="2" type="ORF">BC936DRAFT_141363</name>
</gene>
<feature type="region of interest" description="Disordered" evidence="1">
    <location>
        <begin position="1"/>
        <end position="25"/>
    </location>
</feature>
<evidence type="ECO:0000313" key="3">
    <source>
        <dbReference type="Proteomes" id="UP000268093"/>
    </source>
</evidence>
<reference evidence="2 3" key="1">
    <citation type="journal article" date="2018" name="New Phytol.">
        <title>Phylogenomics of Endogonaceae and evolution of mycorrhizas within Mucoromycota.</title>
        <authorList>
            <person name="Chang Y."/>
            <person name="Desiro A."/>
            <person name="Na H."/>
            <person name="Sandor L."/>
            <person name="Lipzen A."/>
            <person name="Clum A."/>
            <person name="Barry K."/>
            <person name="Grigoriev I.V."/>
            <person name="Martin F.M."/>
            <person name="Stajich J.E."/>
            <person name="Smith M.E."/>
            <person name="Bonito G."/>
            <person name="Spatafora J.W."/>
        </authorList>
    </citation>
    <scope>NUCLEOTIDE SEQUENCE [LARGE SCALE GENOMIC DNA]</scope>
    <source>
        <strain evidence="2 3">GMNB39</strain>
    </source>
</reference>
<protein>
    <submittedName>
        <fullName evidence="2">Uncharacterized protein</fullName>
    </submittedName>
</protein>
<name>A0A433A2D3_9FUNG</name>
<keyword evidence="3" id="KW-1185">Reference proteome</keyword>
<dbReference type="Proteomes" id="UP000268093">
    <property type="component" value="Unassembled WGS sequence"/>
</dbReference>
<evidence type="ECO:0000313" key="2">
    <source>
        <dbReference type="EMBL" id="RUO96847.1"/>
    </source>
</evidence>
<proteinExistence type="predicted"/>
<comment type="caution">
    <text evidence="2">The sequence shown here is derived from an EMBL/GenBank/DDBJ whole genome shotgun (WGS) entry which is preliminary data.</text>
</comment>
<sequence length="92" mass="9667">MVASLPLAGSAGTTPAVPTPAVPTPAVPTPAVPTFTSGVGISASIPFQILLEYLLSEDFALLETELGDDGMEEFGNEALRYRQWFRRLTSGG</sequence>
<accession>A0A433A2D3</accession>
<evidence type="ECO:0000256" key="1">
    <source>
        <dbReference type="SAM" id="MobiDB-lite"/>
    </source>
</evidence>